<dbReference type="PANTHER" id="PTHR28234">
    <property type="entry name" value="NUCLEAR CONTROL OF ATPASE PROTEIN 2"/>
    <property type="match status" value="1"/>
</dbReference>
<organism evidence="7 8">
    <name type="scientific">Kingdonia uniflora</name>
    <dbReference type="NCBI Taxonomy" id="39325"/>
    <lineage>
        <taxon>Eukaryota</taxon>
        <taxon>Viridiplantae</taxon>
        <taxon>Streptophyta</taxon>
        <taxon>Embryophyta</taxon>
        <taxon>Tracheophyta</taxon>
        <taxon>Spermatophyta</taxon>
        <taxon>Magnoliopsida</taxon>
        <taxon>Ranunculales</taxon>
        <taxon>Circaeasteraceae</taxon>
        <taxon>Kingdonia</taxon>
    </lineage>
</organism>
<proteinExistence type="predicted"/>
<dbReference type="Proteomes" id="UP000541444">
    <property type="component" value="Unassembled WGS sequence"/>
</dbReference>
<dbReference type="PANTHER" id="PTHR28234:SF1">
    <property type="entry name" value="NUCLEAR CONTROL OF ATPASE PROTEIN 2"/>
    <property type="match status" value="1"/>
</dbReference>
<comment type="caution">
    <text evidence="7">The sequence shown here is derived from an EMBL/GenBank/DDBJ whole genome shotgun (WGS) entry which is preliminary data.</text>
</comment>
<keyword evidence="5 6" id="KW-0472">Membrane</keyword>
<accession>A0A7J7NB93</accession>
<evidence type="ECO:0000256" key="5">
    <source>
        <dbReference type="ARBA" id="ARBA00023136"/>
    </source>
</evidence>
<dbReference type="InterPro" id="IPR013946">
    <property type="entry name" value="NCA2-like"/>
</dbReference>
<dbReference type="AlphaFoldDB" id="A0A7J7NB93"/>
<keyword evidence="8" id="KW-1185">Reference proteome</keyword>
<sequence>MNRYKKEVEHPIQNRLGGELVCALLIHIQKLKLDTKTAMLELNQILKANEINFVMLATLPAFFLSLILLMFVRTWFKGDKRAQGRGSLDRLYRAVKRHAKATGEWPSLRHDIINLGKPGLQTAHKLIATSRIQHFYDFLHPLSDQH</sequence>
<comment type="subcellular location">
    <subcellularLocation>
        <location evidence="1">Mitochondrion membrane</location>
        <topology evidence="1">Multi-pass membrane protein</topology>
    </subcellularLocation>
</comment>
<evidence type="ECO:0000313" key="7">
    <source>
        <dbReference type="EMBL" id="KAF6164128.1"/>
    </source>
</evidence>
<gene>
    <name evidence="7" type="ORF">GIB67_017712</name>
</gene>
<keyword evidence="4" id="KW-0496">Mitochondrion</keyword>
<keyword evidence="3 6" id="KW-1133">Transmembrane helix</keyword>
<evidence type="ECO:0000313" key="8">
    <source>
        <dbReference type="Proteomes" id="UP000541444"/>
    </source>
</evidence>
<evidence type="ECO:0000256" key="3">
    <source>
        <dbReference type="ARBA" id="ARBA00022989"/>
    </source>
</evidence>
<evidence type="ECO:0000256" key="1">
    <source>
        <dbReference type="ARBA" id="ARBA00004225"/>
    </source>
</evidence>
<dbReference type="OrthoDB" id="413313at2759"/>
<keyword evidence="2 6" id="KW-0812">Transmembrane</keyword>
<dbReference type="EMBL" id="JACGCM010000940">
    <property type="protein sequence ID" value="KAF6164128.1"/>
    <property type="molecule type" value="Genomic_DNA"/>
</dbReference>
<name>A0A7J7NB93_9MAGN</name>
<reference evidence="7 8" key="1">
    <citation type="journal article" date="2020" name="IScience">
        <title>Genome Sequencing of the Endangered Kingdonia uniflora (Circaeasteraceae, Ranunculales) Reveals Potential Mechanisms of Evolutionary Specialization.</title>
        <authorList>
            <person name="Sun Y."/>
            <person name="Deng T."/>
            <person name="Zhang A."/>
            <person name="Moore M.J."/>
            <person name="Landis J.B."/>
            <person name="Lin N."/>
            <person name="Zhang H."/>
            <person name="Zhang X."/>
            <person name="Huang J."/>
            <person name="Zhang X."/>
            <person name="Sun H."/>
            <person name="Wang H."/>
        </authorList>
    </citation>
    <scope>NUCLEOTIDE SEQUENCE [LARGE SCALE GENOMIC DNA]</scope>
    <source>
        <strain evidence="7">TB1705</strain>
        <tissue evidence="7">Leaf</tissue>
    </source>
</reference>
<evidence type="ECO:0000256" key="2">
    <source>
        <dbReference type="ARBA" id="ARBA00022692"/>
    </source>
</evidence>
<feature type="transmembrane region" description="Helical" evidence="6">
    <location>
        <begin position="51"/>
        <end position="72"/>
    </location>
</feature>
<dbReference type="GO" id="GO:0005741">
    <property type="term" value="C:mitochondrial outer membrane"/>
    <property type="evidence" value="ECO:0007669"/>
    <property type="project" value="TreeGrafter"/>
</dbReference>
<evidence type="ECO:0000256" key="4">
    <source>
        <dbReference type="ARBA" id="ARBA00023128"/>
    </source>
</evidence>
<evidence type="ECO:0000256" key="6">
    <source>
        <dbReference type="SAM" id="Phobius"/>
    </source>
</evidence>
<dbReference type="Pfam" id="PF08637">
    <property type="entry name" value="NCA2"/>
    <property type="match status" value="1"/>
</dbReference>
<protein>
    <submittedName>
        <fullName evidence="7">Uncharacterized protein</fullName>
    </submittedName>
</protein>